<feature type="transmembrane region" description="Helical" evidence="5">
    <location>
        <begin position="94"/>
        <end position="113"/>
    </location>
</feature>
<dbReference type="Gene3D" id="1.20.1110.10">
    <property type="entry name" value="Calcium-transporting ATPase, transmembrane domain"/>
    <property type="match status" value="1"/>
</dbReference>
<keyword evidence="7" id="KW-1185">Reference proteome</keyword>
<keyword evidence="3 5" id="KW-1133">Transmembrane helix</keyword>
<dbReference type="EMBL" id="MDYQ01000216">
    <property type="protein sequence ID" value="PRP78571.1"/>
    <property type="molecule type" value="Genomic_DNA"/>
</dbReference>
<dbReference type="PROSITE" id="PS00154">
    <property type="entry name" value="ATPASE_E1_E2"/>
    <property type="match status" value="1"/>
</dbReference>
<feature type="transmembrane region" description="Helical" evidence="5">
    <location>
        <begin position="12"/>
        <end position="29"/>
    </location>
</feature>
<dbReference type="Gene3D" id="3.40.1110.10">
    <property type="entry name" value="Calcium-transporting ATPase, cytoplasmic domain N"/>
    <property type="match status" value="1"/>
</dbReference>
<reference evidence="6 7" key="1">
    <citation type="journal article" date="2018" name="Genome Biol. Evol.">
        <title>Multiple Roots of Fruiting Body Formation in Amoebozoa.</title>
        <authorList>
            <person name="Hillmann F."/>
            <person name="Forbes G."/>
            <person name="Novohradska S."/>
            <person name="Ferling I."/>
            <person name="Riege K."/>
            <person name="Groth M."/>
            <person name="Westermann M."/>
            <person name="Marz M."/>
            <person name="Spaller T."/>
            <person name="Winckler T."/>
            <person name="Schaap P."/>
            <person name="Glockner G."/>
        </authorList>
    </citation>
    <scope>NUCLEOTIDE SEQUENCE [LARGE SCALE GENOMIC DNA]</scope>
    <source>
        <strain evidence="6 7">Jena</strain>
    </source>
</reference>
<dbReference type="PANTHER" id="PTHR24092">
    <property type="entry name" value="PROBABLE PHOSPHOLIPID-TRANSPORTING ATPASE"/>
    <property type="match status" value="1"/>
</dbReference>
<dbReference type="SFLD" id="SFLDG00002">
    <property type="entry name" value="C1.7:_P-type_atpase_like"/>
    <property type="match status" value="1"/>
</dbReference>
<sequence>MSRVWTGSIRGTQWSVIAVFLFIFLWTDAPSLRKDIEQYNHSYHAVKNHPQSSHSLSKTKLAHLRRDSLNALKKTRDTVEEFWTDLSWGDEKSFTLMSNIAISLVGLLALFLLQKAPSVINVIRLRMAENEQRAKREQIIQYTDSGISVAEPGSNRVQSTLSTVGTPLLCLMGLFAGLFTYLANFDSIVFTCIGLLQYSLLGQTKSIVPLMVFAIPFALNGAVAQFQLRRRDDSINQQKVLMYNGKDVAELRKSNEKIREGIIQGSISKTERQNLRRGDIVLVKSGSILPADCTPLTTIVTSAPISINKKDQGKLDTIDSSDFTIFTDEKGLTGEDRTQHKKYINLSNGTQLIVPVTNDSYSIPNPLGRETKDQDYVCFQDTSLFVDKLPENHIGYVLLLVLRIGDETKASRKDPTMTEGYQSNLQKFIRRAMLVTLFILLATVTVDTILVCYYCSIHPDHPAKDISTGRIFVLQLLYQNMMVPMSLRQALMTVCLWRKSSFMPMKCNSWDKQEVLMDVKVVCTDKTGTLTRNQMSLSTVGVWDKEGRMTARTNRSAEGVEKVFQPMWKDKISWKEKSPDATVVEEALFYLYVATSDESVSGPKKQPEEAAFLEAVPAQMTSNEKCPPGLVRTTPTGSEYRTGKMRYRMNESETHIDVVCSLGLSRDLLVKSEIVRATPSTRSILSASFANAHDEDFDYFVLCQSSEEFLLGDTGAKSNPLNKTRISQWNSSITSLAAPEGAPRIWFHSVKKMPKFSNELITKYHQASQIEDEATRTMEQNQVMNEILTIGEGPIVLSASYLVDKYRAGVKKEGIRELYEAGIPIAMITGDSSKAAMEIAKAIGMPESCNVSGDTEESLLDSVLELTKEKKPRTFIFDRNQTSLIQHAMVEKDKHVSWRDWAFGWISTSMSNPAERKRRIHLSLLAALSELLLQQHPDSTMRMHASVWARSLPHQKPVVVRFFEKICKLPSLFTGDGINDLMAIEKAAVSVGINGMETPVVSQTAGFSSGTDHPIHRVIYRRTDEWYPIVEMLLSKGPECSAMLATTVKIIWVKHALTSRSWSLETLALLHSFDSFIEPYASQLTMAYNAAIFFNIIAHVVSDNMDPHKARGLRAKRMYSMRSWTRWIVMGVVFGVLTTISLELVFPEVYGGIYDSDVTVPAQTYGSELSREQFGYRMASIHSLLLTTVLLFVNNRWQYVPVGSVLHYKVKEVMRQANTLYTQWSPKPEKARRKLIKLANLPRTGSVQLLKEYIEADSRILLHFTHTPLGRLTITLLFIRLLTWYGEVPIASTLVLASGICLLCWCFMWLVLHRSGPARFLFHPWSTFLRLKRIAYPKNGQKESGKNKVV</sequence>
<feature type="transmembrane region" description="Helical" evidence="5">
    <location>
        <begin position="1174"/>
        <end position="1193"/>
    </location>
</feature>
<gene>
    <name evidence="6" type="ORF">PROFUN_13404</name>
</gene>
<feature type="transmembrane region" description="Helical" evidence="5">
    <location>
        <begin position="1124"/>
        <end position="1146"/>
    </location>
</feature>
<dbReference type="STRING" id="1890364.A0A2P6N3P7"/>
<keyword evidence="2 5" id="KW-0812">Transmembrane</keyword>
<dbReference type="SFLD" id="SFLDS00003">
    <property type="entry name" value="Haloacid_Dehalogenase"/>
    <property type="match status" value="1"/>
</dbReference>
<comment type="subcellular location">
    <subcellularLocation>
        <location evidence="1">Membrane</location>
    </subcellularLocation>
</comment>
<name>A0A2P6N3P7_9EUKA</name>
<dbReference type="Gene3D" id="3.40.50.1000">
    <property type="entry name" value="HAD superfamily/HAD-like"/>
    <property type="match status" value="2"/>
</dbReference>
<dbReference type="InterPro" id="IPR044492">
    <property type="entry name" value="P_typ_ATPase_HD_dom"/>
</dbReference>
<protein>
    <recommendedName>
        <fullName evidence="8">P-type ATPase</fullName>
    </recommendedName>
</protein>
<dbReference type="InParanoid" id="A0A2P6N3P7"/>
<evidence type="ECO:0000256" key="4">
    <source>
        <dbReference type="ARBA" id="ARBA00023136"/>
    </source>
</evidence>
<feature type="transmembrane region" description="Helical" evidence="5">
    <location>
        <begin position="432"/>
        <end position="456"/>
    </location>
</feature>
<feature type="transmembrane region" description="Helical" evidence="5">
    <location>
        <begin position="1288"/>
        <end position="1312"/>
    </location>
</feature>
<dbReference type="InterPro" id="IPR023299">
    <property type="entry name" value="ATPase_P-typ_cyto_dom_N"/>
</dbReference>
<proteinExistence type="predicted"/>
<dbReference type="SFLD" id="SFLDF00027">
    <property type="entry name" value="p-type_atpase"/>
    <property type="match status" value="1"/>
</dbReference>
<evidence type="ECO:0000256" key="3">
    <source>
        <dbReference type="ARBA" id="ARBA00022989"/>
    </source>
</evidence>
<dbReference type="InterPro" id="IPR023214">
    <property type="entry name" value="HAD_sf"/>
</dbReference>
<dbReference type="PRINTS" id="PR00119">
    <property type="entry name" value="CATATPASE"/>
</dbReference>
<dbReference type="GO" id="GO:0140326">
    <property type="term" value="F:ATPase-coupled intramembrane lipid transporter activity"/>
    <property type="evidence" value="ECO:0007669"/>
    <property type="project" value="TreeGrafter"/>
</dbReference>
<dbReference type="SUPFAM" id="SSF56784">
    <property type="entry name" value="HAD-like"/>
    <property type="match status" value="1"/>
</dbReference>
<dbReference type="InterPro" id="IPR036412">
    <property type="entry name" value="HAD-like_sf"/>
</dbReference>
<evidence type="ECO:0000256" key="5">
    <source>
        <dbReference type="SAM" id="Phobius"/>
    </source>
</evidence>
<accession>A0A2P6N3P7</accession>
<keyword evidence="4 5" id="KW-0472">Membrane</keyword>
<organism evidence="6 7">
    <name type="scientific">Planoprotostelium fungivorum</name>
    <dbReference type="NCBI Taxonomy" id="1890364"/>
    <lineage>
        <taxon>Eukaryota</taxon>
        <taxon>Amoebozoa</taxon>
        <taxon>Evosea</taxon>
        <taxon>Variosea</taxon>
        <taxon>Cavosteliida</taxon>
        <taxon>Cavosteliaceae</taxon>
        <taxon>Planoprotostelium</taxon>
    </lineage>
</organism>
<dbReference type="SUPFAM" id="SSF81653">
    <property type="entry name" value="Calcium ATPase, transduction domain A"/>
    <property type="match status" value="1"/>
</dbReference>
<dbReference type="GO" id="GO:0005886">
    <property type="term" value="C:plasma membrane"/>
    <property type="evidence" value="ECO:0007669"/>
    <property type="project" value="TreeGrafter"/>
</dbReference>
<evidence type="ECO:0000256" key="1">
    <source>
        <dbReference type="ARBA" id="ARBA00004370"/>
    </source>
</evidence>
<dbReference type="GO" id="GO:0000166">
    <property type="term" value="F:nucleotide binding"/>
    <property type="evidence" value="ECO:0007669"/>
    <property type="project" value="InterPro"/>
</dbReference>
<evidence type="ECO:0000313" key="6">
    <source>
        <dbReference type="EMBL" id="PRP78571.1"/>
    </source>
</evidence>
<feature type="transmembrane region" description="Helical" evidence="5">
    <location>
        <begin position="207"/>
        <end position="228"/>
    </location>
</feature>
<dbReference type="Gene3D" id="2.70.150.10">
    <property type="entry name" value="Calcium-transporting ATPase, cytoplasmic transduction domain A"/>
    <property type="match status" value="1"/>
</dbReference>
<dbReference type="InterPro" id="IPR018303">
    <property type="entry name" value="ATPase_P-typ_P_site"/>
</dbReference>
<evidence type="ECO:0008006" key="8">
    <source>
        <dbReference type="Google" id="ProtNLM"/>
    </source>
</evidence>
<dbReference type="Proteomes" id="UP000241769">
    <property type="component" value="Unassembled WGS sequence"/>
</dbReference>
<evidence type="ECO:0000256" key="2">
    <source>
        <dbReference type="ARBA" id="ARBA00022692"/>
    </source>
</evidence>
<dbReference type="InterPro" id="IPR008250">
    <property type="entry name" value="ATPase_P-typ_transduc_dom_A_sf"/>
</dbReference>
<feature type="transmembrane region" description="Helical" evidence="5">
    <location>
        <begin position="168"/>
        <end position="201"/>
    </location>
</feature>
<comment type="caution">
    <text evidence="6">The sequence shown here is derived from an EMBL/GenBank/DDBJ whole genome shotgun (WGS) entry which is preliminary data.</text>
</comment>
<evidence type="ECO:0000313" key="7">
    <source>
        <dbReference type="Proteomes" id="UP000241769"/>
    </source>
</evidence>
<dbReference type="GO" id="GO:0045332">
    <property type="term" value="P:phospholipid translocation"/>
    <property type="evidence" value="ECO:0007669"/>
    <property type="project" value="TreeGrafter"/>
</dbReference>